<proteinExistence type="predicted"/>
<dbReference type="RefSeq" id="WP_279674469.1">
    <property type="nucleotide sequence ID" value="NZ_CP122566.1"/>
</dbReference>
<keyword evidence="2" id="KW-1185">Reference proteome</keyword>
<reference evidence="1 2" key="1">
    <citation type="submission" date="2023-03" db="EMBL/GenBank/DDBJ databases">
        <title>Complete genome sequences of several Auritidibacter ignavus strains isolated from ear infections.</title>
        <authorList>
            <person name="Baehr T."/>
            <person name="Baumhoegger A.M."/>
        </authorList>
    </citation>
    <scope>NUCLEOTIDE SEQUENCE [LARGE SCALE GENOMIC DNA]</scope>
    <source>
        <strain evidence="1 2">BABAE-6</strain>
    </source>
</reference>
<evidence type="ECO:0000313" key="2">
    <source>
        <dbReference type="Proteomes" id="UP001224674"/>
    </source>
</evidence>
<dbReference type="EMBL" id="CP122566">
    <property type="protein sequence ID" value="WGH92295.1"/>
    <property type="molecule type" value="Genomic_DNA"/>
</dbReference>
<protein>
    <submittedName>
        <fullName evidence="1">Uncharacterized protein</fullName>
    </submittedName>
</protein>
<dbReference type="Proteomes" id="UP001224674">
    <property type="component" value="Chromosome"/>
</dbReference>
<organism evidence="1 2">
    <name type="scientific">Auritidibacter ignavus</name>
    <dbReference type="NCBI Taxonomy" id="678932"/>
    <lineage>
        <taxon>Bacteria</taxon>
        <taxon>Bacillati</taxon>
        <taxon>Actinomycetota</taxon>
        <taxon>Actinomycetes</taxon>
        <taxon>Micrococcales</taxon>
        <taxon>Micrococcaceae</taxon>
        <taxon>Auritidibacter</taxon>
    </lineage>
</organism>
<name>A0AAJ6DB68_9MICC</name>
<accession>A0AAJ6DB68</accession>
<dbReference type="AlphaFoldDB" id="A0AAJ6DB68"/>
<gene>
    <name evidence="1" type="ORF">QDX21_08155</name>
</gene>
<evidence type="ECO:0000313" key="1">
    <source>
        <dbReference type="EMBL" id="WGH92295.1"/>
    </source>
</evidence>
<sequence length="53" mass="6047">MYGHDKDAKDLALAAFWYQEAPEIQERLYDTDAGFDILTTLDLDIDLAATRLL</sequence>